<organism evidence="3 4">
    <name type="scientific">Sphingomonas oligophenolica</name>
    <dbReference type="NCBI Taxonomy" id="301154"/>
    <lineage>
        <taxon>Bacteria</taxon>
        <taxon>Pseudomonadati</taxon>
        <taxon>Pseudomonadota</taxon>
        <taxon>Alphaproteobacteria</taxon>
        <taxon>Sphingomonadales</taxon>
        <taxon>Sphingomonadaceae</taxon>
        <taxon>Sphingomonas</taxon>
    </lineage>
</organism>
<protein>
    <submittedName>
        <fullName evidence="3">Amidohydrolase family protein</fullName>
    </submittedName>
</protein>
<reference evidence="3 4" key="1">
    <citation type="submission" date="2024-05" db="EMBL/GenBank/DDBJ databases">
        <authorList>
            <person name="Liu Q."/>
            <person name="Xin Y.-H."/>
        </authorList>
    </citation>
    <scope>NUCLEOTIDE SEQUENCE [LARGE SCALE GENOMIC DNA]</scope>
    <source>
        <strain evidence="3 4">CGMCC 1.10181</strain>
    </source>
</reference>
<dbReference type="InterPro" id="IPR011059">
    <property type="entry name" value="Metal-dep_hydrolase_composite"/>
</dbReference>
<dbReference type="Gene3D" id="3.30.1490.130">
    <property type="entry name" value="D-aminoacylase. Domain 3"/>
    <property type="match status" value="1"/>
</dbReference>
<evidence type="ECO:0000313" key="3">
    <source>
        <dbReference type="EMBL" id="MEN2792956.1"/>
    </source>
</evidence>
<dbReference type="Pfam" id="PF07969">
    <property type="entry name" value="Amidohydro_3"/>
    <property type="match status" value="1"/>
</dbReference>
<evidence type="ECO:0000256" key="1">
    <source>
        <dbReference type="SAM" id="SignalP"/>
    </source>
</evidence>
<dbReference type="InterPro" id="IPR013108">
    <property type="entry name" value="Amidohydro_3"/>
</dbReference>
<dbReference type="PANTHER" id="PTHR43668:SF2">
    <property type="entry name" value="ALLANTOINASE"/>
    <property type="match status" value="1"/>
</dbReference>
<dbReference type="InterPro" id="IPR050138">
    <property type="entry name" value="DHOase/Allantoinase_Hydrolase"/>
</dbReference>
<dbReference type="Gene3D" id="3.20.20.140">
    <property type="entry name" value="Metal-dependent hydrolases"/>
    <property type="match status" value="1"/>
</dbReference>
<dbReference type="EMBL" id="JBDIME010000036">
    <property type="protein sequence ID" value="MEN2792956.1"/>
    <property type="molecule type" value="Genomic_DNA"/>
</dbReference>
<evidence type="ECO:0000259" key="2">
    <source>
        <dbReference type="Pfam" id="PF07969"/>
    </source>
</evidence>
<dbReference type="RefSeq" id="WP_343889688.1">
    <property type="nucleotide sequence ID" value="NZ_BAAAEH010000023.1"/>
</dbReference>
<dbReference type="NCBIfam" id="NF006560">
    <property type="entry name" value="PRK09061.1"/>
    <property type="match status" value="1"/>
</dbReference>
<dbReference type="Proteomes" id="UP001419910">
    <property type="component" value="Unassembled WGS sequence"/>
</dbReference>
<dbReference type="SUPFAM" id="SSF51338">
    <property type="entry name" value="Composite domain of metallo-dependent hydrolases"/>
    <property type="match status" value="1"/>
</dbReference>
<name>A0ABU9YAX7_9SPHN</name>
<dbReference type="SUPFAM" id="SSF51556">
    <property type="entry name" value="Metallo-dependent hydrolases"/>
    <property type="match status" value="1"/>
</dbReference>
<proteinExistence type="predicted"/>
<accession>A0ABU9YAX7</accession>
<dbReference type="Gene3D" id="2.30.40.10">
    <property type="entry name" value="Urease, subunit C, domain 1"/>
    <property type="match status" value="1"/>
</dbReference>
<feature type="domain" description="Amidohydrolase 3" evidence="2">
    <location>
        <begin position="99"/>
        <end position="522"/>
    </location>
</feature>
<feature type="chain" id="PRO_5046356394" evidence="1">
    <location>
        <begin position="41"/>
        <end position="543"/>
    </location>
</feature>
<evidence type="ECO:0000313" key="4">
    <source>
        <dbReference type="Proteomes" id="UP001419910"/>
    </source>
</evidence>
<sequence>MADERDLKMGRFKLRDAWRWRSGMGPALLLAALLSTAADADGLWASAHGEKDARRYDLVINGGRVIDPESGLDAQRNLGIVAGKIVAISITPLSGRESIDATGLIVSPGFIDLHSHAQQFVGARMQALDGVTTALELESGTLPVDVFYNRVAHEGRPINFGASTSWMKARQLVMDGVQPSADFDHESNTPNAETKVASEQEMQAMSKLLSSGLDAGGLGIGFPLGYATPTGRKEYYELNRLAAKRGVPTFVHYRFQSTDEPDSSFEAAQEVIAVAAATGAHIHICHINSSDLRDGKRIVAMFKAAQARGVPITVEAYPYSGAASAIGSSIFRGPNWRQRLGNLQISDLDLDGKPLDQATFDRLQRDAPDTIVIAHMTRPGIVAGDQELLDEAVLFPGGAIASDSVPWTVNGKIIKDDVWPLPANAWSHPRSAGTFSRFLGQYVRDRHLISLLEGIRKLTLIPAQTLESVAPEMANKGRIRIGADADIDVFDLKTITDKATFDKPAQPSIGMRWVLVAGVPVVVRGNLMPHALPGKPIRGPRRD</sequence>
<gene>
    <name evidence="3" type="ORF">ABC974_25240</name>
</gene>
<dbReference type="InterPro" id="IPR032466">
    <property type="entry name" value="Metal_Hydrolase"/>
</dbReference>
<comment type="caution">
    <text evidence="3">The sequence shown here is derived from an EMBL/GenBank/DDBJ whole genome shotgun (WGS) entry which is preliminary data.</text>
</comment>
<keyword evidence="4" id="KW-1185">Reference proteome</keyword>
<dbReference type="InterPro" id="IPR023100">
    <property type="entry name" value="D-aminoacylase_insert_dom_sf"/>
</dbReference>
<feature type="signal peptide" evidence="1">
    <location>
        <begin position="1"/>
        <end position="40"/>
    </location>
</feature>
<keyword evidence="1" id="KW-0732">Signal</keyword>
<dbReference type="PANTHER" id="PTHR43668">
    <property type="entry name" value="ALLANTOINASE"/>
    <property type="match status" value="1"/>
</dbReference>